<keyword evidence="4" id="KW-0547">Nucleotide-binding</keyword>
<dbReference type="AlphaFoldDB" id="A0A8M1KJH6"/>
<dbReference type="GO" id="GO:0030983">
    <property type="term" value="F:mismatched DNA binding"/>
    <property type="evidence" value="ECO:0007669"/>
    <property type="project" value="InterPro"/>
</dbReference>
<reference evidence="18" key="1">
    <citation type="submission" date="2025-08" db="UniProtKB">
        <authorList>
            <consortium name="RefSeq"/>
        </authorList>
    </citation>
    <scope>IDENTIFICATION</scope>
</reference>
<evidence type="ECO:0000256" key="12">
    <source>
        <dbReference type="ARBA" id="ARBA00077255"/>
    </source>
</evidence>
<evidence type="ECO:0000256" key="4">
    <source>
        <dbReference type="ARBA" id="ARBA00022741"/>
    </source>
</evidence>
<dbReference type="GeneID" id="122131860"/>
<evidence type="ECO:0000259" key="16">
    <source>
        <dbReference type="SMART" id="SM01340"/>
    </source>
</evidence>
<dbReference type="Pfam" id="PF01119">
    <property type="entry name" value="DNA_mis_repair"/>
    <property type="match status" value="1"/>
</dbReference>
<evidence type="ECO:0000313" key="18">
    <source>
        <dbReference type="RefSeq" id="XP_042562498.1"/>
    </source>
</evidence>
<dbReference type="InterPro" id="IPR014790">
    <property type="entry name" value="MutL_C"/>
</dbReference>
<dbReference type="Pfam" id="PF08676">
    <property type="entry name" value="MutL_C"/>
    <property type="match status" value="1"/>
</dbReference>
<evidence type="ECO:0000256" key="9">
    <source>
        <dbReference type="ARBA" id="ARBA00023242"/>
    </source>
</evidence>
<dbReference type="PANTHER" id="PTHR10073">
    <property type="entry name" value="DNA MISMATCH REPAIR PROTEIN MLH, PMS, MUTL"/>
    <property type="match status" value="1"/>
</dbReference>
<gene>
    <name evidence="18" type="primary">pms2</name>
</gene>
<evidence type="ECO:0000256" key="1">
    <source>
        <dbReference type="ARBA" id="ARBA00004123"/>
    </source>
</evidence>
<name>A0A8M1KJH6_CLUHA</name>
<evidence type="ECO:0000256" key="6">
    <source>
        <dbReference type="ARBA" id="ARBA00022763"/>
    </source>
</evidence>
<keyword evidence="8" id="KW-0067">ATP-binding</keyword>
<feature type="compositionally biased region" description="Polar residues" evidence="14">
    <location>
        <begin position="553"/>
        <end position="564"/>
    </location>
</feature>
<keyword evidence="17" id="KW-1185">Reference proteome</keyword>
<keyword evidence="7" id="KW-0378">Hydrolase</keyword>
<dbReference type="InterPro" id="IPR013507">
    <property type="entry name" value="DNA_mismatch_S5_2-like"/>
</dbReference>
<dbReference type="CDD" id="cd03484">
    <property type="entry name" value="MutL_Trans_hPMS_2_like"/>
    <property type="match status" value="1"/>
</dbReference>
<keyword evidence="5 18" id="KW-0255">Endonuclease</keyword>
<accession>A0A8M1KJH6</accession>
<comment type="subcellular location">
    <subcellularLocation>
        <location evidence="1">Nucleus</location>
    </subcellularLocation>
</comment>
<keyword evidence="9" id="KW-0539">Nucleus</keyword>
<dbReference type="Proteomes" id="UP000515152">
    <property type="component" value="Unplaced"/>
</dbReference>
<comment type="catalytic activity">
    <reaction evidence="10">
        <text>ATP + H2O = ADP + phosphate + H(+)</text>
        <dbReference type="Rhea" id="RHEA:13065"/>
        <dbReference type="ChEBI" id="CHEBI:15377"/>
        <dbReference type="ChEBI" id="CHEBI:15378"/>
        <dbReference type="ChEBI" id="CHEBI:30616"/>
        <dbReference type="ChEBI" id="CHEBI:43474"/>
        <dbReference type="ChEBI" id="CHEBI:456216"/>
    </reaction>
    <physiologicalReaction direction="left-to-right" evidence="10">
        <dbReference type="Rhea" id="RHEA:13066"/>
    </physiologicalReaction>
</comment>
<evidence type="ECO:0000313" key="17">
    <source>
        <dbReference type="Proteomes" id="UP000515152"/>
    </source>
</evidence>
<evidence type="ECO:0000256" key="10">
    <source>
        <dbReference type="ARBA" id="ARBA00048778"/>
    </source>
</evidence>
<evidence type="ECO:0000256" key="14">
    <source>
        <dbReference type="SAM" id="MobiDB-lite"/>
    </source>
</evidence>
<evidence type="ECO:0000256" key="13">
    <source>
        <dbReference type="ARBA" id="ARBA00083250"/>
    </source>
</evidence>
<dbReference type="OrthoDB" id="10254304at2759"/>
<dbReference type="FunFam" id="3.30.1370.100:FF:000001">
    <property type="entry name" value="Mismatch repair endonuclease pms1, putative"/>
    <property type="match status" value="1"/>
</dbReference>
<dbReference type="GO" id="GO:0005524">
    <property type="term" value="F:ATP binding"/>
    <property type="evidence" value="ECO:0007669"/>
    <property type="project" value="UniProtKB-KW"/>
</dbReference>
<dbReference type="CTD" id="5395"/>
<comment type="similarity">
    <text evidence="2">Belongs to the DNA mismatch repair MutL/HexB family.</text>
</comment>
<evidence type="ECO:0000256" key="11">
    <source>
        <dbReference type="ARBA" id="ARBA00072579"/>
    </source>
</evidence>
<proteinExistence type="inferred from homology"/>
<feature type="domain" description="MutL C-terminal dimerisation" evidence="15">
    <location>
        <begin position="673"/>
        <end position="817"/>
    </location>
</feature>
<dbReference type="SMART" id="SM01340">
    <property type="entry name" value="DNA_mis_repair"/>
    <property type="match status" value="1"/>
</dbReference>
<dbReference type="PROSITE" id="PS00058">
    <property type="entry name" value="DNA_MISMATCH_REPAIR_1"/>
    <property type="match status" value="1"/>
</dbReference>
<dbReference type="GO" id="GO:0004519">
    <property type="term" value="F:endonuclease activity"/>
    <property type="evidence" value="ECO:0007669"/>
    <property type="project" value="UniProtKB-KW"/>
</dbReference>
<feature type="region of interest" description="Disordered" evidence="14">
    <location>
        <begin position="553"/>
        <end position="595"/>
    </location>
</feature>
<feature type="domain" description="DNA mismatch repair protein S5" evidence="16">
    <location>
        <begin position="224"/>
        <end position="361"/>
    </location>
</feature>
<dbReference type="KEGG" id="char:122131860"/>
<evidence type="ECO:0000256" key="2">
    <source>
        <dbReference type="ARBA" id="ARBA00006082"/>
    </source>
</evidence>
<dbReference type="PANTHER" id="PTHR10073:SF52">
    <property type="entry name" value="MISMATCH REPAIR ENDONUCLEASE PMS2"/>
    <property type="match status" value="1"/>
</dbReference>
<dbReference type="CDD" id="cd16926">
    <property type="entry name" value="HATPase_MutL-MLH-PMS-like"/>
    <property type="match status" value="1"/>
</dbReference>
<feature type="compositionally biased region" description="Polar residues" evidence="14">
    <location>
        <begin position="510"/>
        <end position="524"/>
    </location>
</feature>
<protein>
    <recommendedName>
        <fullName evidence="11">Mismatch repair endonuclease PMS2</fullName>
    </recommendedName>
    <alternativeName>
        <fullName evidence="13">DNA mismatch repair protein PMS2</fullName>
    </alternativeName>
    <alternativeName>
        <fullName evidence="12">PMS1 protein homolog 2</fullName>
    </alternativeName>
</protein>
<evidence type="ECO:0000256" key="3">
    <source>
        <dbReference type="ARBA" id="ARBA00022722"/>
    </source>
</evidence>
<dbReference type="GO" id="GO:0006298">
    <property type="term" value="P:mismatch repair"/>
    <property type="evidence" value="ECO:0007669"/>
    <property type="project" value="InterPro"/>
</dbReference>
<dbReference type="RefSeq" id="XP_042562498.1">
    <property type="nucleotide sequence ID" value="XM_042706564.1"/>
</dbReference>
<evidence type="ECO:0000256" key="8">
    <source>
        <dbReference type="ARBA" id="ARBA00022840"/>
    </source>
</evidence>
<dbReference type="GO" id="GO:0016887">
    <property type="term" value="F:ATP hydrolysis activity"/>
    <property type="evidence" value="ECO:0007669"/>
    <property type="project" value="InterPro"/>
</dbReference>
<organism evidence="17 18">
    <name type="scientific">Clupea harengus</name>
    <name type="common">Atlantic herring</name>
    <dbReference type="NCBI Taxonomy" id="7950"/>
    <lineage>
        <taxon>Eukaryota</taxon>
        <taxon>Metazoa</taxon>
        <taxon>Chordata</taxon>
        <taxon>Craniata</taxon>
        <taxon>Vertebrata</taxon>
        <taxon>Euteleostomi</taxon>
        <taxon>Actinopterygii</taxon>
        <taxon>Neopterygii</taxon>
        <taxon>Teleostei</taxon>
        <taxon>Clupei</taxon>
        <taxon>Clupeiformes</taxon>
        <taxon>Clupeoidei</taxon>
        <taxon>Clupeidae</taxon>
        <taxon>Clupea</taxon>
    </lineage>
</organism>
<feature type="compositionally biased region" description="Basic and acidic residues" evidence="14">
    <location>
        <begin position="568"/>
        <end position="577"/>
    </location>
</feature>
<dbReference type="GO" id="GO:0140664">
    <property type="term" value="F:ATP-dependent DNA damage sensor activity"/>
    <property type="evidence" value="ECO:0007669"/>
    <property type="project" value="InterPro"/>
</dbReference>
<dbReference type="FunFam" id="3.30.230.10:FF:000032">
    <property type="entry name" value="mismatch repair endonuclease PMS2 isoform X2"/>
    <property type="match status" value="1"/>
</dbReference>
<dbReference type="InterPro" id="IPR038973">
    <property type="entry name" value="MutL/Mlh/Pms-like"/>
</dbReference>
<dbReference type="InterPro" id="IPR002099">
    <property type="entry name" value="MutL/Mlh/PMS"/>
</dbReference>
<sequence length="857" mass="95321">MMDSCNEPARAIKAIDKHSVHQICSGQVVLTLATAVKELVENSIDAGSTNVEVKLKENGAELVEVSDNGSGVEDANFEALTLKHHTSKLREFSDLIHVETFGFRGEALSSLCALSDISVVTCHKTAQVGTRLVFDNNGRLTQRLPHPRQQGTTVSLQQLFYTLPVRHKEFQRNIKKEYAKMMHVLQSYCIISTGVRITCTNQVGQGKRNTVLCTSGSNGMKDNIGAVFGPKQLQSLIPFQQHSPTESVKEDYGLSKAELPTDIFTLSGFISRGDHGVGRSSTDRQFFFVNKRPCDPTKISKLVNEVYHMYNRHQYPFVALNITIASECVDVNVTPDKRQIFLQEEKLLLATLKSSLIAMFETGVNKISLINHPAPSACRLVNNAYIAERHQPTISEEVTEDAPDSALSSPRPPSLNLAGLKAAFSNQQSSATTARKGDSKEVCSGSSQRTMQSFFSCSEKTTSFKSFKKSPLKHILKDTFKSSSERRSVLGVYKYDKNSESEADSGMSDHCSTTGTPDSLCSTKSELDSPDIHIKTELDDRPVNMDCVVLENMTQEPNNSSQDVEASPEAKKARQDEILSTGSSDSGPRCVTSFADNKLDAPTKVQKRTVPLSFSMKELSGRVMRLQEQRKGTGDGGPMYRRFRAKISPGENQSAEDELKKEISKDMFKKMEIIGQFNLGFIITKVNSDLFIVDQHATDEKYNFEMLQQHTVLQGQRLIVPQNLHLTAVSETVLMDNLEIFRKNGFEFLIDEDAQVMQRVKLVSLPTSKNWTFGPGDIEELIFMLSDSPGVMCRPSRVRQMFASRSCRKSVMIGTALNVSEMKKLVGHMAEISQPWNCPHGRPTMRHLANLDLISQD</sequence>
<dbReference type="FunFam" id="3.30.1540.20:FF:000019">
    <property type="entry name" value="PMS1 homolog 2, mismatch repair system component"/>
    <property type="match status" value="1"/>
</dbReference>
<evidence type="ECO:0000256" key="5">
    <source>
        <dbReference type="ARBA" id="ARBA00022759"/>
    </source>
</evidence>
<evidence type="ECO:0000256" key="7">
    <source>
        <dbReference type="ARBA" id="ARBA00022801"/>
    </source>
</evidence>
<dbReference type="InterPro" id="IPR014762">
    <property type="entry name" value="DNA_mismatch_repair_CS"/>
</dbReference>
<keyword evidence="3" id="KW-0540">Nuclease</keyword>
<dbReference type="Pfam" id="PF13589">
    <property type="entry name" value="HATPase_c_3"/>
    <property type="match status" value="1"/>
</dbReference>
<dbReference type="SMART" id="SM00853">
    <property type="entry name" value="MutL_C"/>
    <property type="match status" value="1"/>
</dbReference>
<dbReference type="FunFam" id="3.30.565.10:FF:000014">
    <property type="entry name" value="Mismatch repair endonuclease pms1, putative"/>
    <property type="match status" value="1"/>
</dbReference>
<evidence type="ECO:0000259" key="15">
    <source>
        <dbReference type="SMART" id="SM00853"/>
    </source>
</evidence>
<dbReference type="GO" id="GO:0032389">
    <property type="term" value="C:MutLalpha complex"/>
    <property type="evidence" value="ECO:0007669"/>
    <property type="project" value="TreeGrafter"/>
</dbReference>
<keyword evidence="6" id="KW-0227">DNA damage</keyword>
<feature type="region of interest" description="Disordered" evidence="14">
    <location>
        <begin position="498"/>
        <end position="527"/>
    </location>
</feature>
<dbReference type="NCBIfam" id="TIGR00585">
    <property type="entry name" value="mutl"/>
    <property type="match status" value="1"/>
</dbReference>